<dbReference type="RefSeq" id="WP_257920682.1">
    <property type="nucleotide sequence ID" value="NZ_JAMXQV010000007.1"/>
</dbReference>
<dbReference type="PANTHER" id="PTHR30349">
    <property type="entry name" value="PHAGE INTEGRASE-RELATED"/>
    <property type="match status" value="1"/>
</dbReference>
<evidence type="ECO:0000256" key="2">
    <source>
        <dbReference type="ARBA" id="ARBA00023125"/>
    </source>
</evidence>
<name>A0A9X2SJ34_9PSEU</name>
<dbReference type="Pfam" id="PF00589">
    <property type="entry name" value="Phage_integrase"/>
    <property type="match status" value="1"/>
</dbReference>
<dbReference type="InterPro" id="IPR010998">
    <property type="entry name" value="Integrase_recombinase_N"/>
</dbReference>
<dbReference type="CDD" id="cd01189">
    <property type="entry name" value="INT_ICEBs1_C_like"/>
    <property type="match status" value="1"/>
</dbReference>
<dbReference type="AlphaFoldDB" id="A0A9X2SJ34"/>
<dbReference type="InterPro" id="IPR044068">
    <property type="entry name" value="CB"/>
</dbReference>
<dbReference type="PANTHER" id="PTHR30349:SF91">
    <property type="entry name" value="INTA PROTEIN"/>
    <property type="match status" value="1"/>
</dbReference>
<dbReference type="GO" id="GO:0015074">
    <property type="term" value="P:DNA integration"/>
    <property type="evidence" value="ECO:0007669"/>
    <property type="project" value="UniProtKB-KW"/>
</dbReference>
<evidence type="ECO:0000256" key="3">
    <source>
        <dbReference type="ARBA" id="ARBA00023172"/>
    </source>
</evidence>
<dbReference type="EMBL" id="JAMXQV010000007">
    <property type="protein sequence ID" value="MCR6484044.1"/>
    <property type="molecule type" value="Genomic_DNA"/>
</dbReference>
<dbReference type="Gene3D" id="1.10.150.130">
    <property type="match status" value="1"/>
</dbReference>
<dbReference type="InterPro" id="IPR013762">
    <property type="entry name" value="Integrase-like_cat_sf"/>
</dbReference>
<feature type="domain" description="Tyr recombinase" evidence="6">
    <location>
        <begin position="117"/>
        <end position="317"/>
    </location>
</feature>
<evidence type="ECO:0000259" key="7">
    <source>
        <dbReference type="PROSITE" id="PS51900"/>
    </source>
</evidence>
<evidence type="ECO:0000256" key="5">
    <source>
        <dbReference type="SAM" id="MobiDB-lite"/>
    </source>
</evidence>
<dbReference type="InterPro" id="IPR050090">
    <property type="entry name" value="Tyrosine_recombinase_XerCD"/>
</dbReference>
<gene>
    <name evidence="8" type="ORF">M8542_14565</name>
</gene>
<dbReference type="Proteomes" id="UP001144096">
    <property type="component" value="Unassembled WGS sequence"/>
</dbReference>
<reference evidence="8" key="1">
    <citation type="submission" date="2022-06" db="EMBL/GenBank/DDBJ databases">
        <title>Amycolatopsis iheyaensis sp. nov., a new species of the genus Amycolatopsis isolated from soil in Iheya island, Japan.</title>
        <authorList>
            <person name="Ngamcharungchit C."/>
            <person name="Kanto H."/>
            <person name="Take A."/>
            <person name="Intra B."/>
            <person name="Matsumoto A."/>
            <person name="Panbangred W."/>
            <person name="Inahashi Y."/>
        </authorList>
    </citation>
    <scope>NUCLEOTIDE SEQUENCE</scope>
    <source>
        <strain evidence="8">OK19-0408</strain>
    </source>
</reference>
<dbReference type="SUPFAM" id="SSF56349">
    <property type="entry name" value="DNA breaking-rejoining enzymes"/>
    <property type="match status" value="1"/>
</dbReference>
<evidence type="ECO:0000256" key="4">
    <source>
        <dbReference type="PROSITE-ProRule" id="PRU01248"/>
    </source>
</evidence>
<evidence type="ECO:0000313" key="8">
    <source>
        <dbReference type="EMBL" id="MCR6484044.1"/>
    </source>
</evidence>
<sequence>MIEEARQGILPAEKTWKLGDYLDSWIEKEKRRPLTRKRHESIVRLHIKPRLGHLRLDALSVRIAQNFLDDLFTDGRSVATVHQTRKVLSAALTYAMRQELITRNVARLVELPRYRAAEADHWTPEETTRFLNAARTDPLYPVFVLLALYGLRRGEAVGLRWRDVDFDRGVVRIRQQVQRIDGELRQVELKTETSERDEPLLATAREVLLRQREAQVAARAEAGDSWHSTGDDYELVFTTRTGRPLESHNVARSFLRICAQHGLRRITIHGLRHSNATAQKELQVHARDTQAILGHGDIRTTGIYEHVGLESKRNALQKVEGRLFAEASNRERCRQNCRQTANEAAASESKSLPKKASTPDGLDAFFGGSSQTRTGDTRLFRAFGATVEQRLTSINNVVRAHTRTWKLGCVAVNLAVNNPPA</sequence>
<evidence type="ECO:0000259" key="6">
    <source>
        <dbReference type="PROSITE" id="PS51898"/>
    </source>
</evidence>
<dbReference type="PROSITE" id="PS51898">
    <property type="entry name" value="TYR_RECOMBINASE"/>
    <property type="match status" value="1"/>
</dbReference>
<dbReference type="GO" id="GO:0006310">
    <property type="term" value="P:DNA recombination"/>
    <property type="evidence" value="ECO:0007669"/>
    <property type="project" value="UniProtKB-KW"/>
</dbReference>
<feature type="region of interest" description="Disordered" evidence="5">
    <location>
        <begin position="343"/>
        <end position="369"/>
    </location>
</feature>
<accession>A0A9X2SJ34</accession>
<evidence type="ECO:0000256" key="1">
    <source>
        <dbReference type="ARBA" id="ARBA00022908"/>
    </source>
</evidence>
<keyword evidence="1" id="KW-0229">DNA integration</keyword>
<comment type="caution">
    <text evidence="8">The sequence shown here is derived from an EMBL/GenBank/DDBJ whole genome shotgun (WGS) entry which is preliminary data.</text>
</comment>
<keyword evidence="9" id="KW-1185">Reference proteome</keyword>
<organism evidence="8 9">
    <name type="scientific">Amycolatopsis iheyensis</name>
    <dbReference type="NCBI Taxonomy" id="2945988"/>
    <lineage>
        <taxon>Bacteria</taxon>
        <taxon>Bacillati</taxon>
        <taxon>Actinomycetota</taxon>
        <taxon>Actinomycetes</taxon>
        <taxon>Pseudonocardiales</taxon>
        <taxon>Pseudonocardiaceae</taxon>
        <taxon>Amycolatopsis</taxon>
    </lineage>
</organism>
<evidence type="ECO:0000313" key="9">
    <source>
        <dbReference type="Proteomes" id="UP001144096"/>
    </source>
</evidence>
<dbReference type="GO" id="GO:0003677">
    <property type="term" value="F:DNA binding"/>
    <property type="evidence" value="ECO:0007669"/>
    <property type="project" value="UniProtKB-UniRule"/>
</dbReference>
<dbReference type="InterPro" id="IPR011010">
    <property type="entry name" value="DNA_brk_join_enz"/>
</dbReference>
<dbReference type="InterPro" id="IPR004107">
    <property type="entry name" value="Integrase_SAM-like_N"/>
</dbReference>
<dbReference type="Pfam" id="PF14659">
    <property type="entry name" value="Phage_int_SAM_3"/>
    <property type="match status" value="1"/>
</dbReference>
<dbReference type="PROSITE" id="PS51900">
    <property type="entry name" value="CB"/>
    <property type="match status" value="1"/>
</dbReference>
<keyword evidence="2 4" id="KW-0238">DNA-binding</keyword>
<protein>
    <submittedName>
        <fullName evidence="8">Site-specific integrase</fullName>
    </submittedName>
</protein>
<keyword evidence="3" id="KW-0233">DNA recombination</keyword>
<proteinExistence type="predicted"/>
<dbReference type="InterPro" id="IPR002104">
    <property type="entry name" value="Integrase_catalytic"/>
</dbReference>
<feature type="domain" description="Core-binding (CB)" evidence="7">
    <location>
        <begin position="16"/>
        <end position="96"/>
    </location>
</feature>
<dbReference type="Gene3D" id="1.10.443.10">
    <property type="entry name" value="Intergrase catalytic core"/>
    <property type="match status" value="1"/>
</dbReference>